<keyword evidence="2" id="KW-1003">Cell membrane</keyword>
<organism evidence="7">
    <name type="scientific">hydrothermal vent metagenome</name>
    <dbReference type="NCBI Taxonomy" id="652676"/>
    <lineage>
        <taxon>unclassified sequences</taxon>
        <taxon>metagenomes</taxon>
        <taxon>ecological metagenomes</taxon>
    </lineage>
</organism>
<dbReference type="AlphaFoldDB" id="A0A3B1DQL8"/>
<evidence type="ECO:0000313" key="7">
    <source>
        <dbReference type="EMBL" id="VAX38378.1"/>
    </source>
</evidence>
<dbReference type="GO" id="GO:0022857">
    <property type="term" value="F:transmembrane transporter activity"/>
    <property type="evidence" value="ECO:0007669"/>
    <property type="project" value="InterPro"/>
</dbReference>
<dbReference type="InterPro" id="IPR003400">
    <property type="entry name" value="ExbD"/>
</dbReference>
<proteinExistence type="predicted"/>
<evidence type="ECO:0000256" key="6">
    <source>
        <dbReference type="SAM" id="Phobius"/>
    </source>
</evidence>
<dbReference type="Pfam" id="PF02472">
    <property type="entry name" value="ExbD"/>
    <property type="match status" value="1"/>
</dbReference>
<dbReference type="EMBL" id="UOGL01000189">
    <property type="protein sequence ID" value="VAX38378.1"/>
    <property type="molecule type" value="Genomic_DNA"/>
</dbReference>
<comment type="subcellular location">
    <subcellularLocation>
        <location evidence="1">Cell membrane</location>
        <topology evidence="1">Single-pass membrane protein</topology>
    </subcellularLocation>
</comment>
<feature type="transmembrane region" description="Helical" evidence="6">
    <location>
        <begin position="12"/>
        <end position="31"/>
    </location>
</feature>
<evidence type="ECO:0000256" key="3">
    <source>
        <dbReference type="ARBA" id="ARBA00022692"/>
    </source>
</evidence>
<dbReference type="Gene3D" id="3.30.420.270">
    <property type="match status" value="1"/>
</dbReference>
<evidence type="ECO:0000256" key="1">
    <source>
        <dbReference type="ARBA" id="ARBA00004162"/>
    </source>
</evidence>
<keyword evidence="4 6" id="KW-1133">Transmembrane helix</keyword>
<gene>
    <name evidence="7" type="ORF">MNBD_PLANCTO02-1201</name>
</gene>
<dbReference type="PANTHER" id="PTHR30558:SF3">
    <property type="entry name" value="BIOPOLYMER TRANSPORT PROTEIN EXBD-RELATED"/>
    <property type="match status" value="1"/>
</dbReference>
<reference evidence="7" key="1">
    <citation type="submission" date="2018-06" db="EMBL/GenBank/DDBJ databases">
        <authorList>
            <person name="Zhirakovskaya E."/>
        </authorList>
    </citation>
    <scope>NUCLEOTIDE SEQUENCE</scope>
</reference>
<name>A0A3B1DQL8_9ZZZZ</name>
<keyword evidence="5 6" id="KW-0472">Membrane</keyword>
<dbReference type="PANTHER" id="PTHR30558">
    <property type="entry name" value="EXBD MEMBRANE COMPONENT OF PMF-DRIVEN MACROMOLECULE IMPORT SYSTEM"/>
    <property type="match status" value="1"/>
</dbReference>
<sequence>MPLNTDSIEEPQLNLTSMIDIVFLLIIFFMVGTQFTQAEREFDIQLPTTSDAQPLSNLPDDVIINVRENGEVVVGKKVLTLQELQKKLDDLTGKYADQTVIIRGDGKGPYQNIVSVMGVCRKAKVKNISLANRIKKSGE</sequence>
<protein>
    <submittedName>
        <fullName evidence="7">Biopolymer transport protein ExbD/TolR</fullName>
    </submittedName>
</protein>
<keyword evidence="3 6" id="KW-0812">Transmembrane</keyword>
<dbReference type="GO" id="GO:0005886">
    <property type="term" value="C:plasma membrane"/>
    <property type="evidence" value="ECO:0007669"/>
    <property type="project" value="UniProtKB-SubCell"/>
</dbReference>
<accession>A0A3B1DQL8</accession>
<evidence type="ECO:0000256" key="4">
    <source>
        <dbReference type="ARBA" id="ARBA00022989"/>
    </source>
</evidence>
<evidence type="ECO:0000256" key="2">
    <source>
        <dbReference type="ARBA" id="ARBA00022475"/>
    </source>
</evidence>
<evidence type="ECO:0000256" key="5">
    <source>
        <dbReference type="ARBA" id="ARBA00023136"/>
    </source>
</evidence>